<accession>A0AAE1C9L5</accession>
<gene>
    <name evidence="2" type="ORF">B0T22DRAFT_271374</name>
</gene>
<dbReference type="EMBL" id="JAULSO010000004">
    <property type="protein sequence ID" value="KAK3684189.1"/>
    <property type="molecule type" value="Genomic_DNA"/>
</dbReference>
<feature type="region of interest" description="Disordered" evidence="1">
    <location>
        <begin position="1"/>
        <end position="23"/>
    </location>
</feature>
<reference evidence="2" key="2">
    <citation type="submission" date="2023-06" db="EMBL/GenBank/DDBJ databases">
        <authorList>
            <consortium name="Lawrence Berkeley National Laboratory"/>
            <person name="Haridas S."/>
            <person name="Hensen N."/>
            <person name="Bonometti L."/>
            <person name="Westerberg I."/>
            <person name="Brannstrom I.O."/>
            <person name="Guillou S."/>
            <person name="Cros-Aarteil S."/>
            <person name="Calhoun S."/>
            <person name="Kuo A."/>
            <person name="Mondo S."/>
            <person name="Pangilinan J."/>
            <person name="Riley R."/>
            <person name="Labutti K."/>
            <person name="Andreopoulos B."/>
            <person name="Lipzen A."/>
            <person name="Chen C."/>
            <person name="Yanf M."/>
            <person name="Daum C."/>
            <person name="Ng V."/>
            <person name="Clum A."/>
            <person name="Steindorff A."/>
            <person name="Ohm R."/>
            <person name="Martin F."/>
            <person name="Silar P."/>
            <person name="Natvig D."/>
            <person name="Lalanne C."/>
            <person name="Gautier V."/>
            <person name="Ament-Velasquez S.L."/>
            <person name="Kruys A."/>
            <person name="Hutchinson M.I."/>
            <person name="Powell A.J."/>
            <person name="Barry K."/>
            <person name="Miller A.N."/>
            <person name="Grigoriev I.V."/>
            <person name="Debuchy R."/>
            <person name="Gladieux P."/>
            <person name="Thoren M.H."/>
            <person name="Johannesson H."/>
        </authorList>
    </citation>
    <scope>NUCLEOTIDE SEQUENCE</scope>
    <source>
        <strain evidence="2">CBS 314.62</strain>
    </source>
</reference>
<sequence length="209" mass="23830">MNLRASITTRHRSTARTRPRQNLRRRRVPAALVRVAVRTATTLPPVLSQWTDPISAPSPAPSTTIDISSTRTTIITTTVMMRRRRKTRRTRTRRTWCHLSFGRRRADPFHPIQKMRGFSDDLRRQSPRHALAVEGAVLARVSGSTALETVEQVHGIRYAPWRKLVCYAAIETGERGMSSKRSCHLCNVYLEWSGSLWRRSVNTLCDVSG</sequence>
<proteinExistence type="predicted"/>
<evidence type="ECO:0000256" key="1">
    <source>
        <dbReference type="SAM" id="MobiDB-lite"/>
    </source>
</evidence>
<reference evidence="2" key="1">
    <citation type="journal article" date="2023" name="Mol. Phylogenet. Evol.">
        <title>Genome-scale phylogeny and comparative genomics of the fungal order Sordariales.</title>
        <authorList>
            <person name="Hensen N."/>
            <person name="Bonometti L."/>
            <person name="Westerberg I."/>
            <person name="Brannstrom I.O."/>
            <person name="Guillou S."/>
            <person name="Cros-Aarteil S."/>
            <person name="Calhoun S."/>
            <person name="Haridas S."/>
            <person name="Kuo A."/>
            <person name="Mondo S."/>
            <person name="Pangilinan J."/>
            <person name="Riley R."/>
            <person name="LaButti K."/>
            <person name="Andreopoulos B."/>
            <person name="Lipzen A."/>
            <person name="Chen C."/>
            <person name="Yan M."/>
            <person name="Daum C."/>
            <person name="Ng V."/>
            <person name="Clum A."/>
            <person name="Steindorff A."/>
            <person name="Ohm R.A."/>
            <person name="Martin F."/>
            <person name="Silar P."/>
            <person name="Natvig D.O."/>
            <person name="Lalanne C."/>
            <person name="Gautier V."/>
            <person name="Ament-Velasquez S.L."/>
            <person name="Kruys A."/>
            <person name="Hutchinson M.I."/>
            <person name="Powell A.J."/>
            <person name="Barry K."/>
            <person name="Miller A.N."/>
            <person name="Grigoriev I.V."/>
            <person name="Debuchy R."/>
            <person name="Gladieux P."/>
            <person name="Hiltunen Thoren M."/>
            <person name="Johannesson H."/>
        </authorList>
    </citation>
    <scope>NUCLEOTIDE SEQUENCE</scope>
    <source>
        <strain evidence="2">CBS 314.62</strain>
    </source>
</reference>
<protein>
    <submittedName>
        <fullName evidence="2">Uncharacterized protein</fullName>
    </submittedName>
</protein>
<comment type="caution">
    <text evidence="2">The sequence shown here is derived from an EMBL/GenBank/DDBJ whole genome shotgun (WGS) entry which is preliminary data.</text>
</comment>
<keyword evidence="3" id="KW-1185">Reference proteome</keyword>
<evidence type="ECO:0000313" key="2">
    <source>
        <dbReference type="EMBL" id="KAK3684189.1"/>
    </source>
</evidence>
<name>A0AAE1C9L5_9PEZI</name>
<dbReference type="AlphaFoldDB" id="A0AAE1C9L5"/>
<evidence type="ECO:0000313" key="3">
    <source>
        <dbReference type="Proteomes" id="UP001270362"/>
    </source>
</evidence>
<dbReference type="Proteomes" id="UP001270362">
    <property type="component" value="Unassembled WGS sequence"/>
</dbReference>
<feature type="compositionally biased region" description="Basic residues" evidence="1">
    <location>
        <begin position="9"/>
        <end position="23"/>
    </location>
</feature>
<organism evidence="2 3">
    <name type="scientific">Podospora appendiculata</name>
    <dbReference type="NCBI Taxonomy" id="314037"/>
    <lineage>
        <taxon>Eukaryota</taxon>
        <taxon>Fungi</taxon>
        <taxon>Dikarya</taxon>
        <taxon>Ascomycota</taxon>
        <taxon>Pezizomycotina</taxon>
        <taxon>Sordariomycetes</taxon>
        <taxon>Sordariomycetidae</taxon>
        <taxon>Sordariales</taxon>
        <taxon>Podosporaceae</taxon>
        <taxon>Podospora</taxon>
    </lineage>
</organism>